<keyword evidence="4" id="KW-1185">Reference proteome</keyword>
<feature type="transmembrane region" description="Helical" evidence="1">
    <location>
        <begin position="311"/>
        <end position="331"/>
    </location>
</feature>
<organism evidence="3 4">
    <name type="scientific">Nitrincola tapanii</name>
    <dbReference type="NCBI Taxonomy" id="1708751"/>
    <lineage>
        <taxon>Bacteria</taxon>
        <taxon>Pseudomonadati</taxon>
        <taxon>Pseudomonadota</taxon>
        <taxon>Gammaproteobacteria</taxon>
        <taxon>Oceanospirillales</taxon>
        <taxon>Oceanospirillaceae</taxon>
        <taxon>Nitrincola</taxon>
    </lineage>
</organism>
<dbReference type="InterPro" id="IPR029787">
    <property type="entry name" value="Nucleotide_cyclase"/>
</dbReference>
<dbReference type="InterPro" id="IPR007890">
    <property type="entry name" value="CHASE2"/>
</dbReference>
<dbReference type="PANTHER" id="PTHR43081">
    <property type="entry name" value="ADENYLATE CYCLASE, TERMINAL-DIFFERENTIATION SPECIFIC-RELATED"/>
    <property type="match status" value="1"/>
</dbReference>
<dbReference type="PANTHER" id="PTHR43081:SF1">
    <property type="entry name" value="ADENYLATE CYCLASE, TERMINAL-DIFFERENTIATION SPECIFIC"/>
    <property type="match status" value="1"/>
</dbReference>
<dbReference type="AlphaFoldDB" id="A0A5A9W6Z3"/>
<evidence type="ECO:0000256" key="1">
    <source>
        <dbReference type="SAM" id="Phobius"/>
    </source>
</evidence>
<dbReference type="PROSITE" id="PS50125">
    <property type="entry name" value="GUANYLATE_CYCLASE_2"/>
    <property type="match status" value="1"/>
</dbReference>
<dbReference type="Pfam" id="PF05226">
    <property type="entry name" value="CHASE2"/>
    <property type="match status" value="1"/>
</dbReference>
<dbReference type="InterPro" id="IPR001054">
    <property type="entry name" value="A/G_cyclase"/>
</dbReference>
<dbReference type="GO" id="GO:0035556">
    <property type="term" value="P:intracellular signal transduction"/>
    <property type="evidence" value="ECO:0007669"/>
    <property type="project" value="InterPro"/>
</dbReference>
<dbReference type="Proteomes" id="UP000325302">
    <property type="component" value="Unassembled WGS sequence"/>
</dbReference>
<gene>
    <name evidence="3" type="ORF">E1H14_00680</name>
</gene>
<evidence type="ECO:0000313" key="4">
    <source>
        <dbReference type="Proteomes" id="UP000325302"/>
    </source>
</evidence>
<dbReference type="CDD" id="cd07302">
    <property type="entry name" value="CHD"/>
    <property type="match status" value="1"/>
</dbReference>
<evidence type="ECO:0000259" key="2">
    <source>
        <dbReference type="PROSITE" id="PS50125"/>
    </source>
</evidence>
<dbReference type="Pfam" id="PF00211">
    <property type="entry name" value="Guanylate_cyc"/>
    <property type="match status" value="1"/>
</dbReference>
<dbReference type="GO" id="GO:0004016">
    <property type="term" value="F:adenylate cyclase activity"/>
    <property type="evidence" value="ECO:0007669"/>
    <property type="project" value="UniProtKB-ARBA"/>
</dbReference>
<name>A0A5A9W6Z3_9GAMM</name>
<dbReference type="SMART" id="SM00044">
    <property type="entry name" value="CYCc"/>
    <property type="match status" value="1"/>
</dbReference>
<evidence type="ECO:0000313" key="3">
    <source>
        <dbReference type="EMBL" id="KAA0876283.1"/>
    </source>
</evidence>
<keyword evidence="1" id="KW-0472">Membrane</keyword>
<dbReference type="InterPro" id="IPR050697">
    <property type="entry name" value="Adenylyl/Guanylyl_Cyclase_3/4"/>
</dbReference>
<dbReference type="GO" id="GO:0006171">
    <property type="term" value="P:cAMP biosynthetic process"/>
    <property type="evidence" value="ECO:0007669"/>
    <property type="project" value="TreeGrafter"/>
</dbReference>
<dbReference type="EMBL" id="SMRS01000001">
    <property type="protein sequence ID" value="KAA0876283.1"/>
    <property type="molecule type" value="Genomic_DNA"/>
</dbReference>
<dbReference type="RefSeq" id="WP_149389533.1">
    <property type="nucleotide sequence ID" value="NZ_SMRS01000001.1"/>
</dbReference>
<sequence>MILVQRTKWMRAWIIATLAFLFVLLNYSAKNLDALENFTWDLRVKLLATNDFAQNDIAIFMIDQSSLDWAQEVNGLGWPWPRELYSILNAFAQRAGATAIVYDLLFLEDSIYGVSDDQRFAQSMGVIPTYLAAYPEHLPIQALRQASKMLGNVGHQPDLDGIYRQTQPYVFRNNQALATLGLTPWLNQEDPLEISSSSLFAELNENSLKIPLNSTGHAILNFRRNIEAYPTFSTAQIIQSELRFRDNESHSNPTLDPSILKNKFIFVGSDAPGLFDLRPTPISKIYPGVGLHATFLDNLINENFIRKQSTFSILVFTAILTITSTLVFTFISSIFKFILTLTLLVSSLILLSALTYLQGIWWNLTTPSTATLLAISSVFLSNYQLEGREKRFIRNAFQQYLSPEVIQELVKNPDTLQLGGQRQEISIFFSDLEGFSKLAEQLDPKELSDFLNDYLSEMSDIVLELGGTIDKYEGDAIIAFWNAPVIYHDHAARAIQAGKDCLARLAQLQPKYQQWLNCQVNMRIGIHTGLAVVGNMGSSKRFDYTMIGDAVNLASRLEGANKVFSSHILVSEETYHQAGKPEYLYRIGQIRVVGRSEPVKVYTLKPKSSNDEHRIFEKALDLFERGSFPESRSMFSEIMHKNSIAQNYVHLINELGQVSDDWNGVIELTKK</sequence>
<dbReference type="SUPFAM" id="SSF55073">
    <property type="entry name" value="Nucleotide cyclase"/>
    <property type="match status" value="1"/>
</dbReference>
<keyword evidence="1" id="KW-0812">Transmembrane</keyword>
<comment type="caution">
    <text evidence="3">The sequence shown here is derived from an EMBL/GenBank/DDBJ whole genome shotgun (WGS) entry which is preliminary data.</text>
</comment>
<accession>A0A5A9W6Z3</accession>
<dbReference type="OrthoDB" id="9806704at2"/>
<protein>
    <submittedName>
        <fullName evidence="3">Adenylate/guanylate cyclase domain-containing protein</fullName>
    </submittedName>
</protein>
<feature type="domain" description="Guanylate cyclase" evidence="2">
    <location>
        <begin position="426"/>
        <end position="558"/>
    </location>
</feature>
<proteinExistence type="predicted"/>
<feature type="transmembrane region" description="Helical" evidence="1">
    <location>
        <begin position="338"/>
        <end position="362"/>
    </location>
</feature>
<dbReference type="Gene3D" id="3.30.70.1230">
    <property type="entry name" value="Nucleotide cyclase"/>
    <property type="match status" value="1"/>
</dbReference>
<reference evidence="3 4" key="1">
    <citation type="submission" date="2019-03" db="EMBL/GenBank/DDBJ databases">
        <title>Nitrincola sp. nov. isolated from an Indian soda lake.</title>
        <authorList>
            <person name="Joshi A."/>
            <person name="Thite S.V."/>
            <person name="Joseph N."/>
            <person name="Dhotre D."/>
            <person name="Moorthy M."/>
            <person name="Shouche Y.S."/>
        </authorList>
    </citation>
    <scope>NUCLEOTIDE SEQUENCE [LARGE SCALE GENOMIC DNA]</scope>
    <source>
        <strain evidence="3 4">MEB193</strain>
    </source>
</reference>
<dbReference type="SMART" id="SM01080">
    <property type="entry name" value="CHASE2"/>
    <property type="match status" value="1"/>
</dbReference>
<keyword evidence="1" id="KW-1133">Transmembrane helix</keyword>